<gene>
    <name evidence="2" type="ORF">H8Z76_01580</name>
</gene>
<dbReference type="EMBL" id="JACOQH010000001">
    <property type="protein sequence ID" value="MBC5752725.1"/>
    <property type="molecule type" value="Genomic_DNA"/>
</dbReference>
<evidence type="ECO:0008006" key="4">
    <source>
        <dbReference type="Google" id="ProtNLM"/>
    </source>
</evidence>
<dbReference type="Proteomes" id="UP000621540">
    <property type="component" value="Unassembled WGS sequence"/>
</dbReference>
<keyword evidence="1" id="KW-0472">Membrane</keyword>
<keyword evidence="3" id="KW-1185">Reference proteome</keyword>
<keyword evidence="1" id="KW-0812">Transmembrane</keyword>
<dbReference type="RefSeq" id="WP_186981443.1">
    <property type="nucleotide sequence ID" value="NZ_JACOQH010000001.1"/>
</dbReference>
<evidence type="ECO:0000313" key="2">
    <source>
        <dbReference type="EMBL" id="MBC5752725.1"/>
    </source>
</evidence>
<evidence type="ECO:0000256" key="1">
    <source>
        <dbReference type="SAM" id="Phobius"/>
    </source>
</evidence>
<name>A0ABR7I764_9FIRM</name>
<keyword evidence="1" id="KW-1133">Transmembrane helix</keyword>
<organism evidence="2 3">
    <name type="scientific">Roseburia yibonii</name>
    <dbReference type="NCBI Taxonomy" id="2763063"/>
    <lineage>
        <taxon>Bacteria</taxon>
        <taxon>Bacillati</taxon>
        <taxon>Bacillota</taxon>
        <taxon>Clostridia</taxon>
        <taxon>Lachnospirales</taxon>
        <taxon>Lachnospiraceae</taxon>
        <taxon>Roseburia</taxon>
    </lineage>
</organism>
<accession>A0ABR7I764</accession>
<proteinExistence type="predicted"/>
<sequence length="139" mass="16455">MATTVAERCIDYYYDKIEQENKRKYEEIQKRKELRRHKYKTAANIAVLLVMIGLCMSMVFLEMRVRSQALHVAGLQSELNHIVSENTDTKKRMMDAADYAWIEQEARKLGMTYPTQDMVIYYNAPTEDYMIQTQEIPEE</sequence>
<reference evidence="2 3" key="1">
    <citation type="submission" date="2020-08" db="EMBL/GenBank/DDBJ databases">
        <title>Genome public.</title>
        <authorList>
            <person name="Liu C."/>
            <person name="Sun Q."/>
        </authorList>
    </citation>
    <scope>NUCLEOTIDE SEQUENCE [LARGE SCALE GENOMIC DNA]</scope>
    <source>
        <strain evidence="2 3">BX0805</strain>
    </source>
</reference>
<comment type="caution">
    <text evidence="2">The sequence shown here is derived from an EMBL/GenBank/DDBJ whole genome shotgun (WGS) entry which is preliminary data.</text>
</comment>
<feature type="transmembrane region" description="Helical" evidence="1">
    <location>
        <begin position="41"/>
        <end position="61"/>
    </location>
</feature>
<evidence type="ECO:0000313" key="3">
    <source>
        <dbReference type="Proteomes" id="UP000621540"/>
    </source>
</evidence>
<protein>
    <recommendedName>
        <fullName evidence="4">Cell division protein FtsL</fullName>
    </recommendedName>
</protein>